<name>A0A200PY78_MACCD</name>
<dbReference type="AlphaFoldDB" id="A0A200PY78"/>
<dbReference type="PROSITE" id="PS50076">
    <property type="entry name" value="DNAJ_2"/>
    <property type="match status" value="1"/>
</dbReference>
<reference evidence="2 3" key="1">
    <citation type="journal article" date="2017" name="Mol. Plant">
        <title>The Genome of Medicinal Plant Macleaya cordata Provides New Insights into Benzylisoquinoline Alkaloids Metabolism.</title>
        <authorList>
            <person name="Liu X."/>
            <person name="Liu Y."/>
            <person name="Huang P."/>
            <person name="Ma Y."/>
            <person name="Qing Z."/>
            <person name="Tang Q."/>
            <person name="Cao H."/>
            <person name="Cheng P."/>
            <person name="Zheng Y."/>
            <person name="Yuan Z."/>
            <person name="Zhou Y."/>
            <person name="Liu J."/>
            <person name="Tang Z."/>
            <person name="Zhuo Y."/>
            <person name="Zhang Y."/>
            <person name="Yu L."/>
            <person name="Huang J."/>
            <person name="Yang P."/>
            <person name="Peng Q."/>
            <person name="Zhang J."/>
            <person name="Jiang W."/>
            <person name="Zhang Z."/>
            <person name="Lin K."/>
            <person name="Ro D.K."/>
            <person name="Chen X."/>
            <person name="Xiong X."/>
            <person name="Shang Y."/>
            <person name="Huang S."/>
            <person name="Zeng J."/>
        </authorList>
    </citation>
    <scope>NUCLEOTIDE SEQUENCE [LARGE SCALE GENOMIC DNA]</scope>
    <source>
        <strain evidence="3">cv. BLH2017</strain>
        <tissue evidence="2">Root</tissue>
    </source>
</reference>
<dbReference type="CDD" id="cd06257">
    <property type="entry name" value="DnaJ"/>
    <property type="match status" value="1"/>
</dbReference>
<evidence type="ECO:0000259" key="1">
    <source>
        <dbReference type="PROSITE" id="PS50076"/>
    </source>
</evidence>
<comment type="caution">
    <text evidence="2">The sequence shown here is derived from an EMBL/GenBank/DDBJ whole genome shotgun (WGS) entry which is preliminary data.</text>
</comment>
<dbReference type="EMBL" id="MVGT01003822">
    <property type="protein sequence ID" value="OVA03158.1"/>
    <property type="molecule type" value="Genomic_DNA"/>
</dbReference>
<sequence>MSTCVDMGHGTGWEESAQPILVPLNVNLGLETVVQLGGGASTNSSKRSNNYSRRFRKMHAKETLLRNVSAYAECLFQSWQGDDDYSEPSSSKGSSWFKRQYWSKGPKRNSSGSQGPQWETYRGRRGVFHFCNDNDEEVETIFRSAFGGERFTYWSFINDDYSQRRNSSGYSNNHRSSWNWRYRCEDEYDTYEQYNDSSDSSESDLASYRLALGLSASGPLKLEDVKSAYRACALKWHPDRHQGSSKVVAEEKFKLCSAAYQSLCGKLD</sequence>
<proteinExistence type="predicted"/>
<evidence type="ECO:0000313" key="3">
    <source>
        <dbReference type="Proteomes" id="UP000195402"/>
    </source>
</evidence>
<dbReference type="OMA" id="SRRWSYE"/>
<dbReference type="Gene3D" id="1.10.287.110">
    <property type="entry name" value="DnaJ domain"/>
    <property type="match status" value="1"/>
</dbReference>
<dbReference type="SMART" id="SM00271">
    <property type="entry name" value="DnaJ"/>
    <property type="match status" value="1"/>
</dbReference>
<dbReference type="PANTHER" id="PTHR45376">
    <property type="entry name" value="CHAPERONE DNAJ-DOMAIN SUPERFAMILY PROTEIN-RELATED"/>
    <property type="match status" value="1"/>
</dbReference>
<dbReference type="FunCoup" id="A0A200PY78">
    <property type="interactions" value="2383"/>
</dbReference>
<dbReference type="InterPro" id="IPR001623">
    <property type="entry name" value="DnaJ_domain"/>
</dbReference>
<dbReference type="InParanoid" id="A0A200PY78"/>
<dbReference type="Proteomes" id="UP000195402">
    <property type="component" value="Unassembled WGS sequence"/>
</dbReference>
<dbReference type="SUPFAM" id="SSF46565">
    <property type="entry name" value="Chaperone J-domain"/>
    <property type="match status" value="1"/>
</dbReference>
<dbReference type="Pfam" id="PF00226">
    <property type="entry name" value="DnaJ"/>
    <property type="match status" value="1"/>
</dbReference>
<gene>
    <name evidence="2" type="ORF">BVC80_733g41</name>
</gene>
<dbReference type="OrthoDB" id="10250354at2759"/>
<feature type="domain" description="J" evidence="1">
    <location>
        <begin position="207"/>
        <end position="268"/>
    </location>
</feature>
<dbReference type="InterPro" id="IPR036869">
    <property type="entry name" value="J_dom_sf"/>
</dbReference>
<organism evidence="2 3">
    <name type="scientific">Macleaya cordata</name>
    <name type="common">Five-seeded plume-poppy</name>
    <name type="synonym">Bocconia cordata</name>
    <dbReference type="NCBI Taxonomy" id="56857"/>
    <lineage>
        <taxon>Eukaryota</taxon>
        <taxon>Viridiplantae</taxon>
        <taxon>Streptophyta</taxon>
        <taxon>Embryophyta</taxon>
        <taxon>Tracheophyta</taxon>
        <taxon>Spermatophyta</taxon>
        <taxon>Magnoliopsida</taxon>
        <taxon>Ranunculales</taxon>
        <taxon>Papaveraceae</taxon>
        <taxon>Papaveroideae</taxon>
        <taxon>Macleaya</taxon>
    </lineage>
</organism>
<accession>A0A200PY78</accession>
<evidence type="ECO:0000313" key="2">
    <source>
        <dbReference type="EMBL" id="OVA03158.1"/>
    </source>
</evidence>
<dbReference type="STRING" id="56857.A0A200PY78"/>
<keyword evidence="3" id="KW-1185">Reference proteome</keyword>
<dbReference type="PANTHER" id="PTHR45376:SF1">
    <property type="entry name" value="CHAPERONE DNAJ-DOMAIN SUPERFAMILY PROTEIN-RELATED"/>
    <property type="match status" value="1"/>
</dbReference>
<protein>
    <submittedName>
        <fullName evidence="2">DnaJ domain</fullName>
    </submittedName>
</protein>